<protein>
    <submittedName>
        <fullName evidence="1">CLUMA_CG012915, isoform A</fullName>
    </submittedName>
</protein>
<reference evidence="1 2" key="1">
    <citation type="submission" date="2015-04" db="EMBL/GenBank/DDBJ databases">
        <authorList>
            <person name="Syromyatnikov M.Y."/>
            <person name="Popov V.N."/>
        </authorList>
    </citation>
    <scope>NUCLEOTIDE SEQUENCE [LARGE SCALE GENOMIC DNA]</scope>
</reference>
<keyword evidence="2" id="KW-1185">Reference proteome</keyword>
<evidence type="ECO:0000313" key="1">
    <source>
        <dbReference type="EMBL" id="CRK99603.1"/>
    </source>
</evidence>
<dbReference type="Proteomes" id="UP000183832">
    <property type="component" value="Unassembled WGS sequence"/>
</dbReference>
<gene>
    <name evidence="1" type="ORF">CLUMA_CG012915</name>
</gene>
<accession>A0A1J1IHA6</accession>
<dbReference type="EMBL" id="CVRI01000051">
    <property type="protein sequence ID" value="CRK99603.1"/>
    <property type="molecule type" value="Genomic_DNA"/>
</dbReference>
<dbReference type="AlphaFoldDB" id="A0A1J1IHA6"/>
<proteinExistence type="predicted"/>
<sequence>MNESFPIRDMPINYIHCTGIYPYNTIRDLKSVSALFVFSTDLVKAYGETYQIFQLVKDIFEVIFVSCDKIGTQNPFRMQFRICAHKIIEQ</sequence>
<organism evidence="1 2">
    <name type="scientific">Clunio marinus</name>
    <dbReference type="NCBI Taxonomy" id="568069"/>
    <lineage>
        <taxon>Eukaryota</taxon>
        <taxon>Metazoa</taxon>
        <taxon>Ecdysozoa</taxon>
        <taxon>Arthropoda</taxon>
        <taxon>Hexapoda</taxon>
        <taxon>Insecta</taxon>
        <taxon>Pterygota</taxon>
        <taxon>Neoptera</taxon>
        <taxon>Endopterygota</taxon>
        <taxon>Diptera</taxon>
        <taxon>Nematocera</taxon>
        <taxon>Chironomoidea</taxon>
        <taxon>Chironomidae</taxon>
        <taxon>Clunio</taxon>
    </lineage>
</organism>
<name>A0A1J1IHA6_9DIPT</name>
<evidence type="ECO:0000313" key="2">
    <source>
        <dbReference type="Proteomes" id="UP000183832"/>
    </source>
</evidence>